<dbReference type="InterPro" id="IPR001433">
    <property type="entry name" value="OxRdtase_FAD/NAD-bd"/>
</dbReference>
<dbReference type="InterPro" id="IPR050415">
    <property type="entry name" value="MRET"/>
</dbReference>
<dbReference type="GO" id="GO:0016491">
    <property type="term" value="F:oxidoreductase activity"/>
    <property type="evidence" value="ECO:0007669"/>
    <property type="project" value="InterPro"/>
</dbReference>
<dbReference type="PROSITE" id="PS51384">
    <property type="entry name" value="FAD_FR"/>
    <property type="match status" value="1"/>
</dbReference>
<dbReference type="STRING" id="1618333.UR93_C0029G0005"/>
<comment type="caution">
    <text evidence="2">The sequence shown here is derived from an EMBL/GenBank/DDBJ whole genome shotgun (WGS) entry which is preliminary data.</text>
</comment>
<dbReference type="Gene3D" id="2.40.30.10">
    <property type="entry name" value="Translation factors"/>
    <property type="match status" value="1"/>
</dbReference>
<dbReference type="PANTHER" id="PTHR47354:SF5">
    <property type="entry name" value="PROTEIN RFBI"/>
    <property type="match status" value="1"/>
</dbReference>
<name>A0A0G0D0P5_9BACT</name>
<accession>A0A0G0D0P5</accession>
<dbReference type="InterPro" id="IPR017938">
    <property type="entry name" value="Riboflavin_synthase-like_b-brl"/>
</dbReference>
<dbReference type="CDD" id="cd00322">
    <property type="entry name" value="FNR_like"/>
    <property type="match status" value="1"/>
</dbReference>
<organism evidence="2 3">
    <name type="scientific">Berkelbacteria bacterium GW2011_GWA2_35_9</name>
    <dbReference type="NCBI Taxonomy" id="1618333"/>
    <lineage>
        <taxon>Bacteria</taxon>
        <taxon>Candidatus Berkelbacteria</taxon>
    </lineage>
</organism>
<reference evidence="2 3" key="1">
    <citation type="journal article" date="2015" name="Nature">
        <title>rRNA introns, odd ribosomes, and small enigmatic genomes across a large radiation of phyla.</title>
        <authorList>
            <person name="Brown C.T."/>
            <person name="Hug L.A."/>
            <person name="Thomas B.C."/>
            <person name="Sharon I."/>
            <person name="Castelle C.J."/>
            <person name="Singh A."/>
            <person name="Wilkins M.J."/>
            <person name="Williams K.H."/>
            <person name="Banfield J.F."/>
        </authorList>
    </citation>
    <scope>NUCLEOTIDE SEQUENCE [LARGE SCALE GENOMIC DNA]</scope>
</reference>
<proteinExistence type="predicted"/>
<dbReference type="Gene3D" id="3.40.50.80">
    <property type="entry name" value="Nucleotide-binding domain of ferredoxin-NADP reductase (FNR) module"/>
    <property type="match status" value="1"/>
</dbReference>
<sequence length="250" mass="28442">MKSEFVLSGKEQLTKMVWAFHFTADELPNWTAGQYMEWVLPHDSADKRGIRRFFTICSSPMEKDLMLATKIIDKPSSFKAKLRDMNIGDPITARDVDGDFVLPKNPQEKLVFIAGGIGITPFRSMVKYLLDMGEKCDIVLLYSNKGSSDVAFSGLFKDAEKIGLKTINFFTKNPKPNKHTYEVEQAVSGYVDEIAIKKYVADWQERTFYVSGPEPMVEAFEKMLQQMGVKGRQLKTDYFPGYSETYQSSS</sequence>
<dbReference type="InterPro" id="IPR017927">
    <property type="entry name" value="FAD-bd_FR_type"/>
</dbReference>
<dbReference type="InterPro" id="IPR039261">
    <property type="entry name" value="FNR_nucleotide-bd"/>
</dbReference>
<evidence type="ECO:0000259" key="1">
    <source>
        <dbReference type="PROSITE" id="PS51384"/>
    </source>
</evidence>
<evidence type="ECO:0000313" key="3">
    <source>
        <dbReference type="Proteomes" id="UP000034316"/>
    </source>
</evidence>
<dbReference type="SUPFAM" id="SSF63380">
    <property type="entry name" value="Riboflavin synthase domain-like"/>
    <property type="match status" value="1"/>
</dbReference>
<protein>
    <recommendedName>
        <fullName evidence="1">FAD-binding FR-type domain-containing protein</fullName>
    </recommendedName>
</protein>
<dbReference type="Pfam" id="PF00175">
    <property type="entry name" value="NAD_binding_1"/>
    <property type="match status" value="1"/>
</dbReference>
<dbReference type="Proteomes" id="UP000034316">
    <property type="component" value="Unassembled WGS sequence"/>
</dbReference>
<dbReference type="SUPFAM" id="SSF52343">
    <property type="entry name" value="Ferredoxin reductase-like, C-terminal NADP-linked domain"/>
    <property type="match status" value="1"/>
</dbReference>
<gene>
    <name evidence="2" type="ORF">UR93_C0029G0005</name>
</gene>
<dbReference type="EMBL" id="LBRB01000029">
    <property type="protein sequence ID" value="KKP87879.1"/>
    <property type="molecule type" value="Genomic_DNA"/>
</dbReference>
<dbReference type="AlphaFoldDB" id="A0A0G0D0P5"/>
<feature type="domain" description="FAD-binding FR-type" evidence="1">
    <location>
        <begin position="1"/>
        <end position="103"/>
    </location>
</feature>
<dbReference type="PANTHER" id="PTHR47354">
    <property type="entry name" value="NADH OXIDOREDUCTASE HCR"/>
    <property type="match status" value="1"/>
</dbReference>
<evidence type="ECO:0000313" key="2">
    <source>
        <dbReference type="EMBL" id="KKP87879.1"/>
    </source>
</evidence>
<dbReference type="PRINTS" id="PR00410">
    <property type="entry name" value="PHEHYDRXLASE"/>
</dbReference>